<evidence type="ECO:0008006" key="8">
    <source>
        <dbReference type="Google" id="ProtNLM"/>
    </source>
</evidence>
<feature type="region of interest" description="Disordered" evidence="3">
    <location>
        <begin position="1"/>
        <end position="30"/>
    </location>
</feature>
<evidence type="ECO:0000313" key="7">
    <source>
        <dbReference type="Proteomes" id="UP001152622"/>
    </source>
</evidence>
<evidence type="ECO:0000256" key="3">
    <source>
        <dbReference type="SAM" id="MobiDB-lite"/>
    </source>
</evidence>
<dbReference type="CDD" id="cd01204">
    <property type="entry name" value="PTB_IRS"/>
    <property type="match status" value="1"/>
</dbReference>
<dbReference type="OrthoDB" id="946068at2759"/>
<feature type="compositionally biased region" description="Polar residues" evidence="3">
    <location>
        <begin position="516"/>
        <end position="541"/>
    </location>
</feature>
<feature type="domain" description="IRS-type PTB" evidence="5">
    <location>
        <begin position="270"/>
        <end position="374"/>
    </location>
</feature>
<keyword evidence="2" id="KW-0807">Transducer</keyword>
<feature type="compositionally biased region" description="Polar residues" evidence="3">
    <location>
        <begin position="554"/>
        <end position="563"/>
    </location>
</feature>
<gene>
    <name evidence="6" type="ORF">SKAU_G00372390</name>
</gene>
<dbReference type="Pfam" id="PF02174">
    <property type="entry name" value="IRS"/>
    <property type="match status" value="1"/>
</dbReference>
<dbReference type="SMART" id="SM00310">
    <property type="entry name" value="PTBI"/>
    <property type="match status" value="1"/>
</dbReference>
<feature type="region of interest" description="Disordered" evidence="3">
    <location>
        <begin position="489"/>
        <end position="569"/>
    </location>
</feature>
<dbReference type="GO" id="GO:0005158">
    <property type="term" value="F:insulin receptor binding"/>
    <property type="evidence" value="ECO:0007669"/>
    <property type="project" value="InterPro"/>
</dbReference>
<dbReference type="GO" id="GO:0043548">
    <property type="term" value="F:phosphatidylinositol 3-kinase binding"/>
    <property type="evidence" value="ECO:0007669"/>
    <property type="project" value="TreeGrafter"/>
</dbReference>
<name>A0A9Q1EGB7_SYNKA</name>
<dbReference type="PANTHER" id="PTHR10614">
    <property type="entry name" value="INSULIN RECEPTOR SUBSTRATE"/>
    <property type="match status" value="1"/>
</dbReference>
<dbReference type="GO" id="GO:0005886">
    <property type="term" value="C:plasma membrane"/>
    <property type="evidence" value="ECO:0007669"/>
    <property type="project" value="TreeGrafter"/>
</dbReference>
<keyword evidence="7" id="KW-1185">Reference proteome</keyword>
<accession>A0A9Q1EGB7</accession>
<comment type="caution">
    <text evidence="6">The sequence shown here is derived from an EMBL/GenBank/DDBJ whole genome shotgun (WGS) entry which is preliminary data.</text>
</comment>
<evidence type="ECO:0000256" key="2">
    <source>
        <dbReference type="ARBA" id="ARBA00023224"/>
    </source>
</evidence>
<dbReference type="SMART" id="SM00233">
    <property type="entry name" value="PH"/>
    <property type="match status" value="1"/>
</dbReference>
<dbReference type="EMBL" id="JAINUF010000018">
    <property type="protein sequence ID" value="KAJ8338273.1"/>
    <property type="molecule type" value="Genomic_DNA"/>
</dbReference>
<feature type="region of interest" description="Disordered" evidence="3">
    <location>
        <begin position="398"/>
        <end position="433"/>
    </location>
</feature>
<dbReference type="PRINTS" id="PR00628">
    <property type="entry name" value="INSULINRSI"/>
</dbReference>
<feature type="region of interest" description="Disordered" evidence="3">
    <location>
        <begin position="809"/>
        <end position="834"/>
    </location>
</feature>
<dbReference type="PROSITE" id="PS51064">
    <property type="entry name" value="IRS_PTB"/>
    <property type="match status" value="1"/>
</dbReference>
<dbReference type="SMART" id="SM01244">
    <property type="entry name" value="IRS"/>
    <property type="match status" value="1"/>
</dbReference>
<dbReference type="InterPro" id="IPR002404">
    <property type="entry name" value="IRS_PTB"/>
</dbReference>
<feature type="region of interest" description="Disordered" evidence="3">
    <location>
        <begin position="888"/>
        <end position="907"/>
    </location>
</feature>
<dbReference type="InterPro" id="IPR001849">
    <property type="entry name" value="PH_domain"/>
</dbReference>
<feature type="region of interest" description="Disordered" evidence="3">
    <location>
        <begin position="986"/>
        <end position="1040"/>
    </location>
</feature>
<dbReference type="FunFam" id="2.30.29.30:FF:000029">
    <property type="entry name" value="Insulin receptor substrate 1"/>
    <property type="match status" value="1"/>
</dbReference>
<organism evidence="6 7">
    <name type="scientific">Synaphobranchus kaupii</name>
    <name type="common">Kaup's arrowtooth eel</name>
    <dbReference type="NCBI Taxonomy" id="118154"/>
    <lineage>
        <taxon>Eukaryota</taxon>
        <taxon>Metazoa</taxon>
        <taxon>Chordata</taxon>
        <taxon>Craniata</taxon>
        <taxon>Vertebrata</taxon>
        <taxon>Euteleostomi</taxon>
        <taxon>Actinopterygii</taxon>
        <taxon>Neopterygii</taxon>
        <taxon>Teleostei</taxon>
        <taxon>Anguilliformes</taxon>
        <taxon>Synaphobranchidae</taxon>
        <taxon>Synaphobranchus</taxon>
    </lineage>
</organism>
<dbReference type="CDD" id="cd01257">
    <property type="entry name" value="PH_IRS"/>
    <property type="match status" value="1"/>
</dbReference>
<dbReference type="InterPro" id="IPR039011">
    <property type="entry name" value="IRS"/>
</dbReference>
<feature type="compositionally biased region" description="Polar residues" evidence="3">
    <location>
        <begin position="693"/>
        <end position="703"/>
    </location>
</feature>
<dbReference type="SUPFAM" id="SSF50729">
    <property type="entry name" value="PH domain-like"/>
    <property type="match status" value="2"/>
</dbReference>
<feature type="domain" description="PH" evidence="4">
    <location>
        <begin position="124"/>
        <end position="245"/>
    </location>
</feature>
<dbReference type="GO" id="GO:0005829">
    <property type="term" value="C:cytosol"/>
    <property type="evidence" value="ECO:0007669"/>
    <property type="project" value="TreeGrafter"/>
</dbReference>
<evidence type="ECO:0000256" key="1">
    <source>
        <dbReference type="ARBA" id="ARBA00022553"/>
    </source>
</evidence>
<feature type="compositionally biased region" description="Polar residues" evidence="3">
    <location>
        <begin position="403"/>
        <end position="433"/>
    </location>
</feature>
<dbReference type="FunFam" id="2.30.29.30:FF:000409">
    <property type="entry name" value="Insulin receptor substrate 2-B"/>
    <property type="match status" value="1"/>
</dbReference>
<feature type="compositionally biased region" description="Low complexity" evidence="3">
    <location>
        <begin position="494"/>
        <end position="515"/>
    </location>
</feature>
<feature type="compositionally biased region" description="Low complexity" evidence="3">
    <location>
        <begin position="10"/>
        <end position="27"/>
    </location>
</feature>
<dbReference type="PROSITE" id="PS50003">
    <property type="entry name" value="PH_DOMAIN"/>
    <property type="match status" value="1"/>
</dbReference>
<feature type="compositionally biased region" description="Pro residues" evidence="3">
    <location>
        <begin position="990"/>
        <end position="999"/>
    </location>
</feature>
<dbReference type="GO" id="GO:0008286">
    <property type="term" value="P:insulin receptor signaling pathway"/>
    <property type="evidence" value="ECO:0007669"/>
    <property type="project" value="InterPro"/>
</dbReference>
<dbReference type="PANTHER" id="PTHR10614:SF2">
    <property type="entry name" value="INSULIN RECEPTOR SUBSTRATE 4"/>
    <property type="match status" value="1"/>
</dbReference>
<feature type="compositionally biased region" description="Low complexity" evidence="3">
    <location>
        <begin position="889"/>
        <end position="903"/>
    </location>
</feature>
<protein>
    <recommendedName>
        <fullName evidence="8">Insulin receptor substrate 2</fullName>
    </recommendedName>
</protein>
<feature type="region of interest" description="Disordered" evidence="3">
    <location>
        <begin position="1103"/>
        <end position="1139"/>
    </location>
</feature>
<dbReference type="AlphaFoldDB" id="A0A9Q1EGB7"/>
<feature type="region of interest" description="Disordered" evidence="3">
    <location>
        <begin position="850"/>
        <end position="869"/>
    </location>
</feature>
<keyword evidence="1" id="KW-0597">Phosphoprotein</keyword>
<feature type="region of interest" description="Disordered" evidence="3">
    <location>
        <begin position="632"/>
        <end position="741"/>
    </location>
</feature>
<proteinExistence type="predicted"/>
<dbReference type="InterPro" id="IPR011993">
    <property type="entry name" value="PH-like_dom_sf"/>
</dbReference>
<reference evidence="6" key="1">
    <citation type="journal article" date="2023" name="Science">
        <title>Genome structures resolve the early diversification of teleost fishes.</title>
        <authorList>
            <person name="Parey E."/>
            <person name="Louis A."/>
            <person name="Montfort J."/>
            <person name="Bouchez O."/>
            <person name="Roques C."/>
            <person name="Iampietro C."/>
            <person name="Lluch J."/>
            <person name="Castinel A."/>
            <person name="Donnadieu C."/>
            <person name="Desvignes T."/>
            <person name="Floi Bucao C."/>
            <person name="Jouanno E."/>
            <person name="Wen M."/>
            <person name="Mejri S."/>
            <person name="Dirks R."/>
            <person name="Jansen H."/>
            <person name="Henkel C."/>
            <person name="Chen W.J."/>
            <person name="Zahm M."/>
            <person name="Cabau C."/>
            <person name="Klopp C."/>
            <person name="Thompson A.W."/>
            <person name="Robinson-Rechavi M."/>
            <person name="Braasch I."/>
            <person name="Lecointre G."/>
            <person name="Bobe J."/>
            <person name="Postlethwait J.H."/>
            <person name="Berthelot C."/>
            <person name="Roest Crollius H."/>
            <person name="Guiguen Y."/>
        </authorList>
    </citation>
    <scope>NUCLEOTIDE SEQUENCE</scope>
    <source>
        <strain evidence="6">WJC10195</strain>
    </source>
</reference>
<sequence>MLMLETQQRAIGTKTTTATANGDTSAGEPPSPLIKIGGARVHQHLPPPYHHALQSKEQHQQQHHCQAQHFPEENVQETPARKIPSSCINVVHQNAATGQALAASTTATTTLAAAASASSDVVDDIRKCGYLRKQKHGHKRFFVLRGPSHLGPSRLEYYDSEKKFRNTLRSAAATAAAAAATATATATTSPKRVIYLYQCFTVNKRADSKNKYLIALYTKDEYFAIVAENEQEQDDWYLAVSDLMNEGKKSHLDADEVDDGYGTVTPGTVFKEVWQVNVKPKGLGQTKNLTGVYRLCLSTKTIHLVKLNSETPCVNLQLMNIRRCGHSESFFFIEVGRSSSIGPGEIWMQVDDSVVAQNMHETILETMKALKAFTEFRPRSKSQSSGSNPMAFITTRRHLGNLPPSQTGLQRRSRTESVVGTPPTSKSSGMSGYRFRTSSEGEGTMNRPFRSVTGSLVHLSAARINLGRQEGGGRYVRALPGSTYHTRSASLPVSHFPSTTSPVSVSSSSGHGSASDTLTRPSSASICGSPSDGGFNSSDEYGSSPGDFRYFRVRSNTPDSLGNTPPIREENCLNDYMAMGRHREVMIGGAEALQDESADEDKAIRKRTHSFSRPTGGSNGVTMYQKMTQTTSSLEESMPEASPLGNNGHLTCQVKPASPRADQHRKPSKDDGYMPMMPGVVLSRDGDYMPMQPSANLSASQPGQGAASRQVDSQGYMMMLPGGGSSPLQASPRHSGDHRQNGEYMDMSQSCATVPQKPLIEGCYLQATPETPKSYSPYFSLPRSYKAPLRENREHNEYVPMSSPVKPAYTSAECSRSPAGNPPTHPGLSDGCGELQNADRLAVRPTRLSLGRHNFHSSPTVSEAVEPPSSPGEYINIEFGDRHVYTPCSLSAEGSPSSLGSSSEQRRSPLHEDYMGLDLDKGHLPKGHSPRPSLVAPWNPPSYIRPLASASALGSRMDGYTEMSFGLGAEVKSPTAMLQHLCVMEQHYPSKPPPSPPVEPRVIRADPQGRRRHSSETFSSSPPSNGNPATPTSPHLVDGAKWQSSTSFDSVWLHMDGTASPDAAAMPVPTDVGCSPPGQMCRNGSAGFQNGLNYIALDLRDDPRAVAPSSPSPLPHPENGPYASIDFAKSEGLTSASQD</sequence>
<dbReference type="Gene3D" id="2.30.29.30">
    <property type="entry name" value="Pleckstrin-homology domain (PH domain)/Phosphotyrosine-binding domain (PTB)"/>
    <property type="match status" value="2"/>
</dbReference>
<feature type="compositionally biased region" description="Basic and acidic residues" evidence="3">
    <location>
        <begin position="661"/>
        <end position="672"/>
    </location>
</feature>
<evidence type="ECO:0000259" key="4">
    <source>
        <dbReference type="PROSITE" id="PS50003"/>
    </source>
</evidence>
<evidence type="ECO:0000259" key="5">
    <source>
        <dbReference type="PROSITE" id="PS51064"/>
    </source>
</evidence>
<dbReference type="Proteomes" id="UP001152622">
    <property type="component" value="Chromosome 18"/>
</dbReference>
<dbReference type="Pfam" id="PF00169">
    <property type="entry name" value="PH"/>
    <property type="match status" value="1"/>
</dbReference>
<evidence type="ECO:0000313" key="6">
    <source>
        <dbReference type="EMBL" id="KAJ8338273.1"/>
    </source>
</evidence>